<reference evidence="1 2" key="1">
    <citation type="journal article" date="2019" name="Int. J. Syst. Evol. Microbiol.">
        <title>The Global Catalogue of Microorganisms (GCM) 10K type strain sequencing project: providing services to taxonomists for standard genome sequencing and annotation.</title>
        <authorList>
            <consortium name="The Broad Institute Genomics Platform"/>
            <consortium name="The Broad Institute Genome Sequencing Center for Infectious Disease"/>
            <person name="Wu L."/>
            <person name="Ma J."/>
        </authorList>
    </citation>
    <scope>NUCLEOTIDE SEQUENCE [LARGE SCALE GENOMIC DNA]</scope>
    <source>
        <strain evidence="1 2">JCM 11445</strain>
    </source>
</reference>
<dbReference type="EMBL" id="BAAAIE010000065">
    <property type="protein sequence ID" value="GAA0994006.1"/>
    <property type="molecule type" value="Genomic_DNA"/>
</dbReference>
<protein>
    <submittedName>
        <fullName evidence="1">Uncharacterized protein</fullName>
    </submittedName>
</protein>
<evidence type="ECO:0000313" key="2">
    <source>
        <dbReference type="Proteomes" id="UP001500033"/>
    </source>
</evidence>
<evidence type="ECO:0000313" key="1">
    <source>
        <dbReference type="EMBL" id="GAA0994006.1"/>
    </source>
</evidence>
<dbReference type="Proteomes" id="UP001500033">
    <property type="component" value="Unassembled WGS sequence"/>
</dbReference>
<gene>
    <name evidence="1" type="ORF">GCM10009576_074680</name>
</gene>
<proteinExistence type="predicted"/>
<accession>A0ABN1SK29</accession>
<name>A0ABN1SK29_9ACTN</name>
<sequence>MSGDDEAQRLVRQLSLDAGYDAVRLGDLSMAITQEGLAGPIFAIAQSGLGRFVYRMASPEQL</sequence>
<organism evidence="1 2">
    <name type="scientific">Streptomyces rhizosphaericus</name>
    <dbReference type="NCBI Taxonomy" id="114699"/>
    <lineage>
        <taxon>Bacteria</taxon>
        <taxon>Bacillati</taxon>
        <taxon>Actinomycetota</taxon>
        <taxon>Actinomycetes</taxon>
        <taxon>Kitasatosporales</taxon>
        <taxon>Streptomycetaceae</taxon>
        <taxon>Streptomyces</taxon>
        <taxon>Streptomyces violaceusniger group</taxon>
    </lineage>
</organism>
<comment type="caution">
    <text evidence="1">The sequence shown here is derived from an EMBL/GenBank/DDBJ whole genome shotgun (WGS) entry which is preliminary data.</text>
</comment>
<keyword evidence="2" id="KW-1185">Reference proteome</keyword>